<keyword evidence="3" id="KW-0326">Glycosidase</keyword>
<dbReference type="KEGG" id="bpro:PMF13cell1_02908"/>
<dbReference type="Gene3D" id="1.50.10.10">
    <property type="match status" value="1"/>
</dbReference>
<dbReference type="GO" id="GO:0009311">
    <property type="term" value="P:oligosaccharide metabolic process"/>
    <property type="evidence" value="ECO:0007669"/>
    <property type="project" value="InterPro"/>
</dbReference>
<evidence type="ECO:0000313" key="6">
    <source>
        <dbReference type="Proteomes" id="UP000289794"/>
    </source>
</evidence>
<comment type="similarity">
    <text evidence="1">Belongs to the glycosyl hydrolase 63 family.</text>
</comment>
<name>A0A4P6LZF8_9FIRM</name>
<accession>A0A4P6LZF8</accession>
<keyword evidence="2" id="KW-0378">Hydrolase</keyword>
<dbReference type="GO" id="GO:0004573">
    <property type="term" value="F:Glc3Man9GlcNAc2 oligosaccharide glucosidase activity"/>
    <property type="evidence" value="ECO:0007669"/>
    <property type="project" value="InterPro"/>
</dbReference>
<proteinExistence type="inferred from homology"/>
<evidence type="ECO:0000256" key="1">
    <source>
        <dbReference type="ARBA" id="ARBA00010833"/>
    </source>
</evidence>
<dbReference type="SUPFAM" id="SSF48208">
    <property type="entry name" value="Six-hairpin glycosidases"/>
    <property type="match status" value="1"/>
</dbReference>
<dbReference type="InterPro" id="IPR012341">
    <property type="entry name" value="6hp_glycosidase-like_sf"/>
</dbReference>
<evidence type="ECO:0000256" key="2">
    <source>
        <dbReference type="ARBA" id="ARBA00022801"/>
    </source>
</evidence>
<dbReference type="Proteomes" id="UP000289794">
    <property type="component" value="Chromosome"/>
</dbReference>
<dbReference type="Pfam" id="PF22422">
    <property type="entry name" value="MGH1-like_GH"/>
    <property type="match status" value="1"/>
</dbReference>
<protein>
    <recommendedName>
        <fullName evidence="4">Mannosylglycerate hydrolase MGH1-like glycoside hydrolase domain-containing protein</fullName>
    </recommendedName>
</protein>
<dbReference type="AlphaFoldDB" id="A0A4P6LZF8"/>
<sequence>MLKLNLNEVPFSCAGSYLVFNLLTDVNQWNMEPGLYLRSVHGTSGSYCPNADNIIARLELLIDGEVTKCEVEADPSVLSMKHADGCISIAFKDDSTVLIQGTGPDVGIRITWMTKDYDFIQPVMSGEETWYLMNHYTSIERLMLYNVSGKLEIKQKWDKVSAEYCQLSVTEEQGSFLLVLEEVRETWRNRHMKYDFKKSCSAQEESFLNFYHSMPKVPEPYEKAREIVSYVNWCSIVRKDGHLKKDAMLMSKNWMCSIWSWDHCFNALSLSYNNPDEAWDQFMLLFDFQDSEGRLPDCVNDVAILHNFTKPPIHGWILSKLRKNMSLSERQIAEAYDRLEKWTKWWLNHRDQDGDGLCEYTHGNDSGWDNATVFGMLPPVTTPDLAAFLILQMEELQELANIIGKTQDAMYWKTLSEDMMEKMLNQLFPNGRPIALQTISRQEIKNDSLFSYLPIILAKRLPEAIRNYMIGQLESPRFCTEYGLATESPASKDYINDGYWRGPIWAPSTMVIADGLWECGEKEFVRNLTRKFCSMIMKSGSAENFDARTGEGLRDRAYTWTGSVMLVMAQEFLMD</sequence>
<dbReference type="InterPro" id="IPR054491">
    <property type="entry name" value="MGH1-like_GH"/>
</dbReference>
<evidence type="ECO:0000259" key="4">
    <source>
        <dbReference type="Pfam" id="PF22422"/>
    </source>
</evidence>
<dbReference type="InterPro" id="IPR004888">
    <property type="entry name" value="Glycoside_hydrolase_63"/>
</dbReference>
<dbReference type="RefSeq" id="WP_243125911.1">
    <property type="nucleotide sequence ID" value="NZ_CP035945.1"/>
</dbReference>
<dbReference type="InterPro" id="IPR008928">
    <property type="entry name" value="6-hairpin_glycosidase_sf"/>
</dbReference>
<evidence type="ECO:0000313" key="5">
    <source>
        <dbReference type="EMBL" id="QBE97352.1"/>
    </source>
</evidence>
<dbReference type="EMBL" id="CP035945">
    <property type="protein sequence ID" value="QBE97352.1"/>
    <property type="molecule type" value="Genomic_DNA"/>
</dbReference>
<feature type="domain" description="Mannosylglycerate hydrolase MGH1-like glycoside hydrolase" evidence="4">
    <location>
        <begin position="258"/>
        <end position="561"/>
    </location>
</feature>
<organism evidence="5 6">
    <name type="scientific">Blautia producta</name>
    <dbReference type="NCBI Taxonomy" id="33035"/>
    <lineage>
        <taxon>Bacteria</taxon>
        <taxon>Bacillati</taxon>
        <taxon>Bacillota</taxon>
        <taxon>Clostridia</taxon>
        <taxon>Lachnospirales</taxon>
        <taxon>Lachnospiraceae</taxon>
        <taxon>Blautia</taxon>
    </lineage>
</organism>
<gene>
    <name evidence="5" type="ORF">PMF13cell1_02908</name>
</gene>
<dbReference type="GO" id="GO:0006487">
    <property type="term" value="P:protein N-linked glycosylation"/>
    <property type="evidence" value="ECO:0007669"/>
    <property type="project" value="TreeGrafter"/>
</dbReference>
<evidence type="ECO:0000256" key="3">
    <source>
        <dbReference type="ARBA" id="ARBA00023295"/>
    </source>
</evidence>
<dbReference type="PANTHER" id="PTHR10412">
    <property type="entry name" value="MANNOSYL-OLIGOSACCHARIDE GLUCOSIDASE"/>
    <property type="match status" value="1"/>
</dbReference>
<reference evidence="5 6" key="1">
    <citation type="submission" date="2019-01" db="EMBL/GenBank/DDBJ databases">
        <title>PMF-metabolizing Aryl O-demethylase.</title>
        <authorList>
            <person name="Kim M."/>
        </authorList>
    </citation>
    <scope>NUCLEOTIDE SEQUENCE [LARGE SCALE GENOMIC DNA]</scope>
    <source>
        <strain evidence="5 6">PMF1</strain>
    </source>
</reference>
<dbReference type="PANTHER" id="PTHR10412:SF11">
    <property type="entry name" value="MANNOSYL-OLIGOSACCHARIDE GLUCOSIDASE"/>
    <property type="match status" value="1"/>
</dbReference>